<dbReference type="Gene3D" id="3.40.50.150">
    <property type="entry name" value="Vaccinia Virus protein VP39"/>
    <property type="match status" value="1"/>
</dbReference>
<proteinExistence type="predicted"/>
<dbReference type="PIRSF" id="PIRSF017393">
    <property type="entry name" value="MTase_SAV2177"/>
    <property type="match status" value="1"/>
</dbReference>
<name>A0A3N9XFY5_9ACTN</name>
<dbReference type="InterPro" id="IPR029063">
    <property type="entry name" value="SAM-dependent_MTases_sf"/>
</dbReference>
<reference evidence="2 3" key="1">
    <citation type="submission" date="2018-05" db="EMBL/GenBank/DDBJ databases">
        <title>Micromonospora from Atacama Desert.</title>
        <authorList>
            <person name="Carro L."/>
            <person name="Goodfellow M."/>
            <person name="Klenk H.-P."/>
        </authorList>
    </citation>
    <scope>NUCLEOTIDE SEQUENCE [LARGE SCALE GENOMIC DNA]</scope>
    <source>
        <strain evidence="2 3">LB39</strain>
    </source>
</reference>
<evidence type="ECO:0000313" key="3">
    <source>
        <dbReference type="Proteomes" id="UP000282312"/>
    </source>
</evidence>
<dbReference type="AlphaFoldDB" id="A0A3N9XFY5"/>
<dbReference type="Proteomes" id="UP000282312">
    <property type="component" value="Unassembled WGS sequence"/>
</dbReference>
<dbReference type="InterPro" id="IPR006764">
    <property type="entry name" value="SAM_dep_MeTrfase_SAV2177_type"/>
</dbReference>
<dbReference type="OrthoDB" id="3357019at2"/>
<keyword evidence="3" id="KW-1185">Reference proteome</keyword>
<evidence type="ECO:0008006" key="4">
    <source>
        <dbReference type="Google" id="ProtNLM"/>
    </source>
</evidence>
<dbReference type="SUPFAM" id="SSF53335">
    <property type="entry name" value="S-adenosyl-L-methionine-dependent methyltransferases"/>
    <property type="match status" value="1"/>
</dbReference>
<evidence type="ECO:0000256" key="1">
    <source>
        <dbReference type="SAM" id="MobiDB-lite"/>
    </source>
</evidence>
<protein>
    <recommendedName>
        <fullName evidence="4">Methyltransferase</fullName>
    </recommendedName>
</protein>
<organism evidence="2 3">
    <name type="scientific">Micromonospora inaquosa</name>
    <dbReference type="NCBI Taxonomy" id="2203716"/>
    <lineage>
        <taxon>Bacteria</taxon>
        <taxon>Bacillati</taxon>
        <taxon>Actinomycetota</taxon>
        <taxon>Actinomycetes</taxon>
        <taxon>Micromonosporales</taxon>
        <taxon>Micromonosporaceae</taxon>
        <taxon>Micromonospora</taxon>
    </lineage>
</organism>
<evidence type="ECO:0000313" key="2">
    <source>
        <dbReference type="EMBL" id="RQX05477.1"/>
    </source>
</evidence>
<sequence>MTDQRTAAGSVDFGRATVARIYDYLLGGERNFPADRAAAHQLLQAVPEARDIAWSNRLFLRRAVHVLAETGIRQFLDLGSGIPTQGNVHEVAQAIAPDSRVLYVDIDPVAVVASNEILMGGPHRALEGDFTQPELLLDTLTDSDLATVIDLNRPVAVLYCAVLQQVPDNRIDAVIAPIRDRLAPGSAMVISHLSAADVTDAYDETTVSTAKSVFRAQAATEITLRTDAQLGALFGDFTIMAPGLVPLSDWRPELSGPDPYATAPTRSPMHGAVATR</sequence>
<accession>A0A3N9XFY5</accession>
<dbReference type="RefSeq" id="WP_124771801.1">
    <property type="nucleotide sequence ID" value="NZ_QGSZ01000156.1"/>
</dbReference>
<dbReference type="EMBL" id="QGSZ01000156">
    <property type="protein sequence ID" value="RQX05477.1"/>
    <property type="molecule type" value="Genomic_DNA"/>
</dbReference>
<gene>
    <name evidence="2" type="ORF">DLJ59_07665</name>
</gene>
<feature type="region of interest" description="Disordered" evidence="1">
    <location>
        <begin position="256"/>
        <end position="276"/>
    </location>
</feature>
<comment type="caution">
    <text evidence="2">The sequence shown here is derived from an EMBL/GenBank/DDBJ whole genome shotgun (WGS) entry which is preliminary data.</text>
</comment>
<dbReference type="Pfam" id="PF04672">
    <property type="entry name" value="Methyltransf_19"/>
    <property type="match status" value="1"/>
</dbReference>